<dbReference type="eggNOG" id="COG1638">
    <property type="taxonomic scope" value="Bacteria"/>
</dbReference>
<reference evidence="4 5" key="1">
    <citation type="submission" date="2016-04" db="EMBL/GenBank/DDBJ databases">
        <authorList>
            <consortium name="Pathogen Informatics"/>
        </authorList>
    </citation>
    <scope>NUCLEOTIDE SEQUENCE [LARGE SCALE GENOMIC DNA]</scope>
    <source>
        <strain evidence="4 5">H044680328</strain>
    </source>
</reference>
<keyword evidence="5" id="KW-1185">Reference proteome</keyword>
<dbReference type="AlphaFoldDB" id="A0A157SGB9"/>
<dbReference type="PROSITE" id="PS51318">
    <property type="entry name" value="TAT"/>
    <property type="match status" value="1"/>
</dbReference>
<accession>A0A157SGB9</accession>
<dbReference type="NCBIfam" id="NF037995">
    <property type="entry name" value="TRAP_S1"/>
    <property type="match status" value="1"/>
</dbReference>
<evidence type="ECO:0000256" key="2">
    <source>
        <dbReference type="ARBA" id="ARBA00022448"/>
    </source>
</evidence>
<sequence length="383" mass="42596">MSERYIESRRRLLLATAGGATMAALPTRLLASGKPARSAKYRFRFGSIYTPAAAEYTAPGIYDFVNRVQEKSDGEIAIQLIDKAQTCSEDQCADRVMNSVLDMGSSTFQNAGSVMPYSMAMDWPFLWENRAAYHNFLFSADSNRLYRDILRSKYGIVPLYGSGGMRNIMMGRKYADEPDMNSPERLRGAKIRITNSTMISNFAKSMQMMPVPLAWGELLEGLKSGLVDAAETYPSAAAGFGMYTVLSQDVQVEFCPGFSMIFMSTRALDKLPARLQEVVFESAWETMRQAYEDASVAESTLVGNGPDPSPESAYVRGGLRQVRLDAAQRQAFQQMGRVENNPELYADVRKRLDAIAGLDVYGAFQESAARMRTDGLQADKWWA</sequence>
<dbReference type="InterPro" id="IPR006311">
    <property type="entry name" value="TAT_signal"/>
</dbReference>
<dbReference type="InterPro" id="IPR018389">
    <property type="entry name" value="DctP_fam"/>
</dbReference>
<dbReference type="PANTHER" id="PTHR33376:SF7">
    <property type="entry name" value="C4-DICARBOXYLATE-BINDING PROTEIN DCTB"/>
    <property type="match status" value="1"/>
</dbReference>
<proteinExistence type="inferred from homology"/>
<protein>
    <submittedName>
        <fullName evidence="4">Substrate-binding protein</fullName>
    </submittedName>
</protein>
<dbReference type="GeneID" id="56590997"/>
<dbReference type="Gene3D" id="3.40.190.170">
    <property type="entry name" value="Bacterial extracellular solute-binding protein, family 7"/>
    <property type="match status" value="1"/>
</dbReference>
<name>A0A157SGB9_9BORD</name>
<keyword evidence="3" id="KW-0732">Signal</keyword>
<dbReference type="CDD" id="cd13603">
    <property type="entry name" value="PBP2_TRAP_Siap_TeaA_like"/>
    <property type="match status" value="1"/>
</dbReference>
<dbReference type="OrthoDB" id="7655321at2"/>
<evidence type="ECO:0000256" key="1">
    <source>
        <dbReference type="ARBA" id="ARBA00009023"/>
    </source>
</evidence>
<dbReference type="EMBL" id="LT546645">
    <property type="protein sequence ID" value="SAI69271.1"/>
    <property type="molecule type" value="Genomic_DNA"/>
</dbReference>
<dbReference type="RefSeq" id="WP_025513168.1">
    <property type="nucleotide sequence ID" value="NZ_CP016340.1"/>
</dbReference>
<dbReference type="PATRIC" id="fig|123899.6.peg.1705"/>
<organism evidence="4 5">
    <name type="scientific">Bordetella trematum</name>
    <dbReference type="NCBI Taxonomy" id="123899"/>
    <lineage>
        <taxon>Bacteria</taxon>
        <taxon>Pseudomonadati</taxon>
        <taxon>Pseudomonadota</taxon>
        <taxon>Betaproteobacteria</taxon>
        <taxon>Burkholderiales</taxon>
        <taxon>Alcaligenaceae</taxon>
        <taxon>Bordetella</taxon>
    </lineage>
</organism>
<dbReference type="KEGG" id="btrm:SAMEA390648701719"/>
<dbReference type="STRING" id="123899.SAMEA3906487_01719"/>
<dbReference type="Pfam" id="PF03480">
    <property type="entry name" value="DctP"/>
    <property type="match status" value="1"/>
</dbReference>
<evidence type="ECO:0000256" key="3">
    <source>
        <dbReference type="ARBA" id="ARBA00022729"/>
    </source>
</evidence>
<gene>
    <name evidence="4" type="ORF">SAMEA3906487_01719</name>
</gene>
<dbReference type="PANTHER" id="PTHR33376">
    <property type="match status" value="1"/>
</dbReference>
<dbReference type="GO" id="GO:0055085">
    <property type="term" value="P:transmembrane transport"/>
    <property type="evidence" value="ECO:0007669"/>
    <property type="project" value="InterPro"/>
</dbReference>
<evidence type="ECO:0000313" key="4">
    <source>
        <dbReference type="EMBL" id="SAI69271.1"/>
    </source>
</evidence>
<dbReference type="InterPro" id="IPR038404">
    <property type="entry name" value="TRAP_DctP_sf"/>
</dbReference>
<comment type="similarity">
    <text evidence="1">Belongs to the bacterial solute-binding protein 7 family.</text>
</comment>
<dbReference type="Proteomes" id="UP000076825">
    <property type="component" value="Chromosome 1"/>
</dbReference>
<evidence type="ECO:0000313" key="5">
    <source>
        <dbReference type="Proteomes" id="UP000076825"/>
    </source>
</evidence>
<keyword evidence="2" id="KW-0813">Transport</keyword>